<organism evidence="1 3">
    <name type="scientific">Didymodactylos carnosus</name>
    <dbReference type="NCBI Taxonomy" id="1234261"/>
    <lineage>
        <taxon>Eukaryota</taxon>
        <taxon>Metazoa</taxon>
        <taxon>Spiralia</taxon>
        <taxon>Gnathifera</taxon>
        <taxon>Rotifera</taxon>
        <taxon>Eurotatoria</taxon>
        <taxon>Bdelloidea</taxon>
        <taxon>Philodinida</taxon>
        <taxon>Philodinidae</taxon>
        <taxon>Didymodactylos</taxon>
    </lineage>
</organism>
<evidence type="ECO:0000313" key="1">
    <source>
        <dbReference type="EMBL" id="CAF1388775.1"/>
    </source>
</evidence>
<keyword evidence="3" id="KW-1185">Reference proteome</keyword>
<dbReference type="EMBL" id="CAJOBC010082267">
    <property type="protein sequence ID" value="CAF4283526.1"/>
    <property type="molecule type" value="Genomic_DNA"/>
</dbReference>
<proteinExistence type="predicted"/>
<evidence type="ECO:0000313" key="2">
    <source>
        <dbReference type="EMBL" id="CAF4283526.1"/>
    </source>
</evidence>
<dbReference type="GO" id="GO:0046982">
    <property type="term" value="F:protein heterodimerization activity"/>
    <property type="evidence" value="ECO:0007669"/>
    <property type="project" value="InterPro"/>
</dbReference>
<dbReference type="Proteomes" id="UP000663829">
    <property type="component" value="Unassembled WGS sequence"/>
</dbReference>
<protein>
    <recommendedName>
        <fullName evidence="4">Histone H2A/H2B/H3 domain-containing protein</fullName>
    </recommendedName>
</protein>
<dbReference type="Proteomes" id="UP000681722">
    <property type="component" value="Unassembled WGS sequence"/>
</dbReference>
<comment type="caution">
    <text evidence="1">The sequence shown here is derived from an EMBL/GenBank/DDBJ whole genome shotgun (WGS) entry which is preliminary data.</text>
</comment>
<accession>A0A815JZB7</accession>
<dbReference type="AlphaFoldDB" id="A0A815JZB7"/>
<evidence type="ECO:0008006" key="4">
    <source>
        <dbReference type="Google" id="ProtNLM"/>
    </source>
</evidence>
<name>A0A815JZB7_9BILA</name>
<dbReference type="Gene3D" id="1.10.20.10">
    <property type="entry name" value="Histone, subunit A"/>
    <property type="match status" value="1"/>
</dbReference>
<sequence>MYRPLTSTSTVLYIKPYQNHPLLLECYATNYVGPKVEISMNNNDQQHRPRQRLITTRTMKLVYADITAVLIEENVMKQHLRLGKAAKEALIHGSEMFLRSVFADATQCAEHAGRATPLEN</sequence>
<dbReference type="InterPro" id="IPR009072">
    <property type="entry name" value="Histone-fold"/>
</dbReference>
<reference evidence="1" key="1">
    <citation type="submission" date="2021-02" db="EMBL/GenBank/DDBJ databases">
        <authorList>
            <person name="Nowell W R."/>
        </authorList>
    </citation>
    <scope>NUCLEOTIDE SEQUENCE</scope>
</reference>
<dbReference type="EMBL" id="CAJNOQ010016860">
    <property type="protein sequence ID" value="CAF1388775.1"/>
    <property type="molecule type" value="Genomic_DNA"/>
</dbReference>
<evidence type="ECO:0000313" key="3">
    <source>
        <dbReference type="Proteomes" id="UP000663829"/>
    </source>
</evidence>
<dbReference type="SUPFAM" id="SSF47113">
    <property type="entry name" value="Histone-fold"/>
    <property type="match status" value="1"/>
</dbReference>
<gene>
    <name evidence="1" type="ORF">GPM918_LOCUS32694</name>
    <name evidence="2" type="ORF">SRO942_LOCUS33367</name>
</gene>